<reference evidence="2" key="1">
    <citation type="journal article" date="2021" name="Viruses">
        <title>Discovery and Characterization of Actively Replicating DNA and Retro-Transcribing Viruses in Lower Vertebrate Hosts Based on RNA Sequencing.</title>
        <authorList>
            <person name="Chen X.X."/>
            <person name="Wu W.C."/>
            <person name="Shi M."/>
        </authorList>
    </citation>
    <scope>NUCLEOTIDE SEQUENCE</scope>
    <source>
        <strain evidence="2">Cxx6</strain>
    </source>
</reference>
<evidence type="ECO:0000256" key="1">
    <source>
        <dbReference type="SAM" id="MobiDB-lite"/>
    </source>
</evidence>
<feature type="region of interest" description="Disordered" evidence="1">
    <location>
        <begin position="48"/>
        <end position="74"/>
    </location>
</feature>
<dbReference type="EMBL" id="MZ244211">
    <property type="protein sequence ID" value="QWY26474.1"/>
    <property type="molecule type" value="Genomic_DNA"/>
</dbReference>
<protein>
    <submittedName>
        <fullName evidence="2">Uncharacterized protein</fullName>
    </submittedName>
</protein>
<name>A0A8F3CIL1_9VIRU</name>
<sequence length="314" mass="36051">MAHVDPTGIMAFAKSVNSQQFIKNSNAPLSKIPTDVLKRKASIKGFNTTHSNCSSVSKKRRSMEDGGTPSNTTSLNTREITIARVSSIPASKLARWSTIEVLWNDEQQCKQTLLVEISKALIQDNISLKQLCQYFYHNTTRSPLANRIFSHLYCNIQRERPYIIDCALLVSNRINRNRVVALWDKLCELYKGYHKDLNLHLVETYRKPLCLNFKAVLEYKEIKQRCGLGPPILTKINSKQGCALPFLSIITKTPKQEHTEHTIWCKIIPHDKEFKAVRYESGVDRIILLSQLKGEETLVKLNPHTKWLFQRMTL</sequence>
<proteinExistence type="predicted"/>
<evidence type="ECO:0000313" key="2">
    <source>
        <dbReference type="EMBL" id="QWY26474.1"/>
    </source>
</evidence>
<reference evidence="2" key="2">
    <citation type="submission" date="2021-04" db="EMBL/GenBank/DDBJ databases">
        <authorList>
            <person name="Chen X."/>
            <person name="Shi M."/>
            <person name="Wu W."/>
        </authorList>
    </citation>
    <scope>NUCLEOTIDE SEQUENCE</scope>
    <source>
        <strain evidence="2">Cxx6</strain>
    </source>
</reference>
<accession>A0A8F3CIL1</accession>
<organism evidence="2">
    <name type="scientific">Ranid herpesvirus 4</name>
    <dbReference type="NCBI Taxonomy" id="2849006"/>
    <lineage>
        <taxon>Viruses</taxon>
        <taxon>Duplodnaviria</taxon>
        <taxon>Heunggongvirae</taxon>
        <taxon>Peploviricota</taxon>
        <taxon>Herviviricetes</taxon>
        <taxon>Herpesvirales</taxon>
    </lineage>
</organism>